<reference evidence="10 11" key="1">
    <citation type="journal article" date="2017" name="Nature">
        <title>The Apostasia genome and the evolution of orchids.</title>
        <authorList>
            <person name="Zhang G.Q."/>
            <person name="Liu K.W."/>
            <person name="Li Z."/>
            <person name="Lohaus R."/>
            <person name="Hsiao Y.Y."/>
            <person name="Niu S.C."/>
            <person name="Wang J.Y."/>
            <person name="Lin Y.C."/>
            <person name="Xu Q."/>
            <person name="Chen L.J."/>
            <person name="Yoshida K."/>
            <person name="Fujiwara S."/>
            <person name="Wang Z.W."/>
            <person name="Zhang Y.Q."/>
            <person name="Mitsuda N."/>
            <person name="Wang M."/>
            <person name="Liu G.H."/>
            <person name="Pecoraro L."/>
            <person name="Huang H.X."/>
            <person name="Xiao X.J."/>
            <person name="Lin M."/>
            <person name="Wu X.Y."/>
            <person name="Wu W.L."/>
            <person name="Chen Y.Y."/>
            <person name="Chang S.B."/>
            <person name="Sakamoto S."/>
            <person name="Ohme-Takagi M."/>
            <person name="Yagi M."/>
            <person name="Zeng S.J."/>
            <person name="Shen C.Y."/>
            <person name="Yeh C.M."/>
            <person name="Luo Y.B."/>
            <person name="Tsai W.C."/>
            <person name="Van de Peer Y."/>
            <person name="Liu Z.J."/>
        </authorList>
    </citation>
    <scope>NUCLEOTIDE SEQUENCE [LARGE SCALE GENOMIC DNA]</scope>
    <source>
        <strain evidence="11">cv. Shenzhen</strain>
        <tissue evidence="10">Stem</tissue>
    </source>
</reference>
<dbReference type="EMBL" id="KZ451955">
    <property type="protein sequence ID" value="PKA58200.1"/>
    <property type="molecule type" value="Genomic_DNA"/>
</dbReference>
<dbReference type="STRING" id="1088818.A0A2I0ARN0"/>
<dbReference type="PANTHER" id="PTHR33573">
    <property type="entry name" value="CASP-LIKE PROTEIN 4A4"/>
    <property type="match status" value="1"/>
</dbReference>
<gene>
    <name evidence="10" type="ORF">AXF42_Ash012923</name>
</gene>
<accession>A0A2I0ARN0</accession>
<keyword evidence="4 8" id="KW-1003">Cell membrane</keyword>
<organism evidence="10 11">
    <name type="scientific">Apostasia shenzhenica</name>
    <dbReference type="NCBI Taxonomy" id="1088818"/>
    <lineage>
        <taxon>Eukaryota</taxon>
        <taxon>Viridiplantae</taxon>
        <taxon>Streptophyta</taxon>
        <taxon>Embryophyta</taxon>
        <taxon>Tracheophyta</taxon>
        <taxon>Spermatophyta</taxon>
        <taxon>Magnoliopsida</taxon>
        <taxon>Liliopsida</taxon>
        <taxon>Asparagales</taxon>
        <taxon>Orchidaceae</taxon>
        <taxon>Apostasioideae</taxon>
        <taxon>Apostasia</taxon>
    </lineage>
</organism>
<protein>
    <recommendedName>
        <fullName evidence="8">CASP-like protein</fullName>
    </recommendedName>
</protein>
<comment type="subunit">
    <text evidence="3 8">Homodimer and heterodimers.</text>
</comment>
<keyword evidence="11" id="KW-1185">Reference proteome</keyword>
<feature type="transmembrane region" description="Helical" evidence="8">
    <location>
        <begin position="53"/>
        <end position="70"/>
    </location>
</feature>
<feature type="transmembrane region" description="Helical" evidence="8">
    <location>
        <begin position="90"/>
        <end position="113"/>
    </location>
</feature>
<feature type="domain" description="Casparian strip membrane protein" evidence="9">
    <location>
        <begin position="6"/>
        <end position="154"/>
    </location>
</feature>
<evidence type="ECO:0000313" key="10">
    <source>
        <dbReference type="EMBL" id="PKA58200.1"/>
    </source>
</evidence>
<name>A0A2I0ARN0_9ASPA</name>
<comment type="similarity">
    <text evidence="2 8">Belongs to the Casparian strip membrane proteins (CASP) family.</text>
</comment>
<keyword evidence="6 8" id="KW-1133">Transmembrane helix</keyword>
<proteinExistence type="inferred from homology"/>
<evidence type="ECO:0000259" key="9">
    <source>
        <dbReference type="Pfam" id="PF04535"/>
    </source>
</evidence>
<dbReference type="InterPro" id="IPR006702">
    <property type="entry name" value="CASP_dom"/>
</dbReference>
<keyword evidence="7 8" id="KW-0472">Membrane</keyword>
<evidence type="ECO:0000256" key="8">
    <source>
        <dbReference type="RuleBase" id="RU361233"/>
    </source>
</evidence>
<evidence type="ECO:0000256" key="6">
    <source>
        <dbReference type="ARBA" id="ARBA00022989"/>
    </source>
</evidence>
<evidence type="ECO:0000256" key="7">
    <source>
        <dbReference type="ARBA" id="ARBA00023136"/>
    </source>
</evidence>
<evidence type="ECO:0000256" key="4">
    <source>
        <dbReference type="ARBA" id="ARBA00022475"/>
    </source>
</evidence>
<dbReference type="Proteomes" id="UP000236161">
    <property type="component" value="Unassembled WGS sequence"/>
</dbReference>
<comment type="subcellular location">
    <subcellularLocation>
        <location evidence="1 8">Cell membrane</location>
        <topology evidence="1 8">Multi-pass membrane protein</topology>
    </subcellularLocation>
</comment>
<feature type="transmembrane region" description="Helical" evidence="8">
    <location>
        <begin position="13"/>
        <end position="32"/>
    </location>
</feature>
<keyword evidence="5 8" id="KW-0812">Transmembrane</keyword>
<dbReference type="AlphaFoldDB" id="A0A2I0ARN0"/>
<sequence length="180" mass="19455">MRAAERRLRAGELALRIAVLGLGLTAAALVGSDSQVRRIFSLEKRARFTDMKVLVFVVVANGVAAGYSLLQALRCVVGAMRGYVVLNKVLAWIIFSCDQVMAYVLLSAMAAAAQASVLGQFGQPELQWIKTCELYKKFCKQVGEGLGSAFVGSMAMIMVTCISAFNLFRLYGSKNSNGGW</sequence>
<evidence type="ECO:0000256" key="1">
    <source>
        <dbReference type="ARBA" id="ARBA00004651"/>
    </source>
</evidence>
<feature type="transmembrane region" description="Helical" evidence="8">
    <location>
        <begin position="146"/>
        <end position="168"/>
    </location>
</feature>
<dbReference type="NCBIfam" id="TIGR01569">
    <property type="entry name" value="A_tha_TIGR01569"/>
    <property type="match status" value="1"/>
</dbReference>
<dbReference type="OrthoDB" id="689701at2759"/>
<dbReference type="Pfam" id="PF04535">
    <property type="entry name" value="CASP_dom"/>
    <property type="match status" value="1"/>
</dbReference>
<dbReference type="InterPro" id="IPR006459">
    <property type="entry name" value="CASP/CASPL"/>
</dbReference>
<evidence type="ECO:0000313" key="11">
    <source>
        <dbReference type="Proteomes" id="UP000236161"/>
    </source>
</evidence>
<dbReference type="PANTHER" id="PTHR33573:SF64">
    <property type="entry name" value="CASP-LIKE PROTEIN 2B1"/>
    <property type="match status" value="1"/>
</dbReference>
<evidence type="ECO:0000256" key="5">
    <source>
        <dbReference type="ARBA" id="ARBA00022692"/>
    </source>
</evidence>
<evidence type="ECO:0000256" key="2">
    <source>
        <dbReference type="ARBA" id="ARBA00007651"/>
    </source>
</evidence>
<evidence type="ECO:0000256" key="3">
    <source>
        <dbReference type="ARBA" id="ARBA00011489"/>
    </source>
</evidence>
<dbReference type="GO" id="GO:0005886">
    <property type="term" value="C:plasma membrane"/>
    <property type="evidence" value="ECO:0007669"/>
    <property type="project" value="UniProtKB-SubCell"/>
</dbReference>